<dbReference type="RefSeq" id="WP_185029826.1">
    <property type="nucleotide sequence ID" value="NZ_JACHMQ010000001.1"/>
</dbReference>
<evidence type="ECO:0000313" key="3">
    <source>
        <dbReference type="Proteomes" id="UP000546324"/>
    </source>
</evidence>
<evidence type="ECO:0000256" key="1">
    <source>
        <dbReference type="SAM" id="MobiDB-lite"/>
    </source>
</evidence>
<comment type="caution">
    <text evidence="2">The sequence shown here is derived from an EMBL/GenBank/DDBJ whole genome shotgun (WGS) entry which is preliminary data.</text>
</comment>
<organism evidence="2 3">
    <name type="scientific">Actinomadura coerulea</name>
    <dbReference type="NCBI Taxonomy" id="46159"/>
    <lineage>
        <taxon>Bacteria</taxon>
        <taxon>Bacillati</taxon>
        <taxon>Actinomycetota</taxon>
        <taxon>Actinomycetes</taxon>
        <taxon>Streptosporangiales</taxon>
        <taxon>Thermomonosporaceae</taxon>
        <taxon>Actinomadura</taxon>
    </lineage>
</organism>
<feature type="region of interest" description="Disordered" evidence="1">
    <location>
        <begin position="1"/>
        <end position="63"/>
    </location>
</feature>
<protein>
    <submittedName>
        <fullName evidence="2">Uncharacterized protein</fullName>
    </submittedName>
</protein>
<proteinExistence type="predicted"/>
<sequence>MTTDGQQANAKADEAKTDLAGAARDFASNPSAENDQRLGDAYQASSEAHSDARPINGGSGSGA</sequence>
<dbReference type="Proteomes" id="UP000546324">
    <property type="component" value="Unassembled WGS sequence"/>
</dbReference>
<accession>A0A7X0G4R7</accession>
<evidence type="ECO:0000313" key="2">
    <source>
        <dbReference type="EMBL" id="MBB6398665.1"/>
    </source>
</evidence>
<reference evidence="2 3" key="1">
    <citation type="submission" date="2020-08" db="EMBL/GenBank/DDBJ databases">
        <title>Sequencing the genomes of 1000 actinobacteria strains.</title>
        <authorList>
            <person name="Klenk H.-P."/>
        </authorList>
    </citation>
    <scope>NUCLEOTIDE SEQUENCE [LARGE SCALE GENOMIC DNA]</scope>
    <source>
        <strain evidence="2 3">DSM 43675</strain>
    </source>
</reference>
<dbReference type="AlphaFoldDB" id="A0A7X0G4R7"/>
<keyword evidence="3" id="KW-1185">Reference proteome</keyword>
<gene>
    <name evidence="2" type="ORF">BKA00_005579</name>
</gene>
<dbReference type="EMBL" id="JACHMQ010000001">
    <property type="protein sequence ID" value="MBB6398665.1"/>
    <property type="molecule type" value="Genomic_DNA"/>
</dbReference>
<name>A0A7X0G4R7_9ACTN</name>